<proteinExistence type="predicted"/>
<evidence type="ECO:0000313" key="1">
    <source>
        <dbReference type="EMBL" id="MBX12461.1"/>
    </source>
</evidence>
<name>A0A2P2L3B4_RHIMU</name>
<accession>A0A2P2L3B4</accession>
<reference evidence="1" key="1">
    <citation type="submission" date="2018-02" db="EMBL/GenBank/DDBJ databases">
        <title>Rhizophora mucronata_Transcriptome.</title>
        <authorList>
            <person name="Meera S.P."/>
            <person name="Sreeshan A."/>
            <person name="Augustine A."/>
        </authorList>
    </citation>
    <scope>NUCLEOTIDE SEQUENCE</scope>
    <source>
        <tissue evidence="1">Leaf</tissue>
    </source>
</reference>
<organism evidence="1">
    <name type="scientific">Rhizophora mucronata</name>
    <name type="common">Asiatic mangrove</name>
    <dbReference type="NCBI Taxonomy" id="61149"/>
    <lineage>
        <taxon>Eukaryota</taxon>
        <taxon>Viridiplantae</taxon>
        <taxon>Streptophyta</taxon>
        <taxon>Embryophyta</taxon>
        <taxon>Tracheophyta</taxon>
        <taxon>Spermatophyta</taxon>
        <taxon>Magnoliopsida</taxon>
        <taxon>eudicotyledons</taxon>
        <taxon>Gunneridae</taxon>
        <taxon>Pentapetalae</taxon>
        <taxon>rosids</taxon>
        <taxon>fabids</taxon>
        <taxon>Malpighiales</taxon>
        <taxon>Rhizophoraceae</taxon>
        <taxon>Rhizophora</taxon>
    </lineage>
</organism>
<protein>
    <submittedName>
        <fullName evidence="1">Sucrose nonfermenting 4-like protein</fullName>
    </submittedName>
</protein>
<dbReference type="AlphaFoldDB" id="A0A2P2L3B4"/>
<dbReference type="EMBL" id="GGEC01031977">
    <property type="protein sequence ID" value="MBX12461.1"/>
    <property type="molecule type" value="Transcribed_RNA"/>
</dbReference>
<sequence length="30" mass="3764">MELLQFRLSIHHLKMVPFPSYYILPHFLEY</sequence>